<dbReference type="AlphaFoldDB" id="A0AAW5E145"/>
<feature type="transmembrane region" description="Helical" evidence="1">
    <location>
        <begin position="48"/>
        <end position="68"/>
    </location>
</feature>
<proteinExistence type="predicted"/>
<protein>
    <submittedName>
        <fullName evidence="3">Phage holin family protein</fullName>
    </submittedName>
</protein>
<sequence length="117" mass="12386">MELNEAANAAKNPASYSVITYCWVVALSLLGGISGAVRRAREDGRVTLLEIVGELSISAFAGVMTFYLCEWSGTDQLLSAAFVGMSGHMGSRAISGLEKVWAKRMGFDVPADPPGQS</sequence>
<dbReference type="InterPro" id="IPR032126">
    <property type="entry name" value="LydA_holin"/>
</dbReference>
<evidence type="ECO:0000313" key="3">
    <source>
        <dbReference type="EMBL" id="MCG9026311.1"/>
    </source>
</evidence>
<evidence type="ECO:0000313" key="2">
    <source>
        <dbReference type="EMBL" id="MCG9025683.1"/>
    </source>
</evidence>
<keyword evidence="1" id="KW-0812">Transmembrane</keyword>
<dbReference type="EMBL" id="JAJAXM010000017">
    <property type="protein sequence ID" value="MCG9026311.1"/>
    <property type="molecule type" value="Genomic_DNA"/>
</dbReference>
<evidence type="ECO:0000313" key="4">
    <source>
        <dbReference type="Proteomes" id="UP001200247"/>
    </source>
</evidence>
<reference evidence="3 4" key="1">
    <citation type="submission" date="2021-10" db="EMBL/GenBank/DDBJ databases">
        <title>Whole-genome sequencing analysis of Laribacter hongkongensis: virulence gene profiles, carbohydrate-active enzyme prediction, and antimicrobial resistance characterization.</title>
        <authorList>
            <person name="Yuan P."/>
            <person name="Zhan Y."/>
            <person name="Chen D."/>
        </authorList>
    </citation>
    <scope>NUCLEOTIDE SEQUENCE [LARGE SCALE GENOMIC DNA]</scope>
    <source>
        <strain evidence="3 4">W67</strain>
    </source>
</reference>
<keyword evidence="1" id="KW-0472">Membrane</keyword>
<feature type="transmembrane region" description="Helical" evidence="1">
    <location>
        <begin position="18"/>
        <end position="36"/>
    </location>
</feature>
<evidence type="ECO:0000256" key="1">
    <source>
        <dbReference type="SAM" id="Phobius"/>
    </source>
</evidence>
<dbReference type="Pfam" id="PF16083">
    <property type="entry name" value="Phage_holin_3_3"/>
    <property type="match status" value="1"/>
</dbReference>
<comment type="caution">
    <text evidence="3">The sequence shown here is derived from an EMBL/GenBank/DDBJ whole genome shotgun (WGS) entry which is preliminary data.</text>
</comment>
<gene>
    <name evidence="2" type="ORF">LH440_07160</name>
    <name evidence="3" type="ORF">LH440_10460</name>
</gene>
<dbReference type="RefSeq" id="WP_193583530.1">
    <property type="nucleotide sequence ID" value="NZ_JAJAWN010000004.1"/>
</dbReference>
<dbReference type="EMBL" id="JAJAXM010000010">
    <property type="protein sequence ID" value="MCG9025683.1"/>
    <property type="molecule type" value="Genomic_DNA"/>
</dbReference>
<organism evidence="3 4">
    <name type="scientific">Laribacter hongkongensis</name>
    <dbReference type="NCBI Taxonomy" id="168471"/>
    <lineage>
        <taxon>Bacteria</taxon>
        <taxon>Pseudomonadati</taxon>
        <taxon>Pseudomonadota</taxon>
        <taxon>Betaproteobacteria</taxon>
        <taxon>Neisseriales</taxon>
        <taxon>Aquaspirillaceae</taxon>
        <taxon>Laribacter</taxon>
    </lineage>
</organism>
<keyword evidence="1" id="KW-1133">Transmembrane helix</keyword>
<dbReference type="Proteomes" id="UP001200247">
    <property type="component" value="Unassembled WGS sequence"/>
</dbReference>
<accession>A0AAW5E145</accession>
<name>A0AAW5E145_9NEIS</name>